<feature type="transmembrane region" description="Helical" evidence="2">
    <location>
        <begin position="151"/>
        <end position="171"/>
    </location>
</feature>
<dbReference type="STRING" id="1458461.BN1012_Phect1047"/>
<keyword evidence="2" id="KW-1133">Transmembrane helix</keyword>
<dbReference type="Proteomes" id="UP000032160">
    <property type="component" value="Chromosome I"/>
</dbReference>
<dbReference type="KEGG" id="pect:BN1012_Phect1047"/>
<feature type="compositionally biased region" description="Low complexity" evidence="1">
    <location>
        <begin position="74"/>
        <end position="85"/>
    </location>
</feature>
<dbReference type="NCBIfam" id="NF038353">
    <property type="entry name" value="FxLYD_dom"/>
    <property type="match status" value="1"/>
</dbReference>
<proteinExistence type="predicted"/>
<dbReference type="RefSeq" id="WP_052535317.1">
    <property type="nucleotide sequence ID" value="NZ_HG966617.1"/>
</dbReference>
<reference evidence="4 5" key="1">
    <citation type="journal article" date="2014" name="Front. Genet.">
        <title>Genome and metabolic network of "Candidatus Phaeomarinobacter ectocarpi" Ec32, a new candidate genus of Alphaproteobacteria frequently associated with brown algae.</title>
        <authorList>
            <person name="Dittami S.M."/>
            <person name="Barbeyron T."/>
            <person name="Boyen C."/>
            <person name="Cambefort J."/>
            <person name="Collet G."/>
            <person name="Delage L."/>
            <person name="Gobet A."/>
            <person name="Groisillier A."/>
            <person name="Leblanc C."/>
            <person name="Michel G."/>
            <person name="Scornet D."/>
            <person name="Siegel A."/>
            <person name="Tapia J.E."/>
            <person name="Tonon T."/>
        </authorList>
    </citation>
    <scope>NUCLEOTIDE SEQUENCE [LARGE SCALE GENOMIC DNA]</scope>
    <source>
        <strain evidence="4 5">Ec32</strain>
    </source>
</reference>
<name>X5MMJ5_9HYPH</name>
<dbReference type="NCBIfam" id="TIGR02098">
    <property type="entry name" value="MJ0042_CXXC"/>
    <property type="match status" value="1"/>
</dbReference>
<dbReference type="Pfam" id="PF11906">
    <property type="entry name" value="DUF3426"/>
    <property type="match status" value="1"/>
</dbReference>
<keyword evidence="5" id="KW-1185">Reference proteome</keyword>
<feature type="region of interest" description="Disordered" evidence="1">
    <location>
        <begin position="36"/>
        <end position="144"/>
    </location>
</feature>
<evidence type="ECO:0000313" key="4">
    <source>
        <dbReference type="EMBL" id="CDO59261.1"/>
    </source>
</evidence>
<accession>X5MMJ5</accession>
<feature type="compositionally biased region" description="Low complexity" evidence="1">
    <location>
        <begin position="121"/>
        <end position="132"/>
    </location>
</feature>
<dbReference type="AlphaFoldDB" id="X5MMJ5"/>
<protein>
    <recommendedName>
        <fullName evidence="3">Zinc finger/thioredoxin putative domain-containing protein</fullName>
    </recommendedName>
</protein>
<dbReference type="PATRIC" id="fig|1458461.3.peg.1047"/>
<sequence>MIITCPECETRYTVKAAAFKAPGRKVRCASCNNEWFQAPPEDAPKPVELEEPVEATPTPEPEPAREPAAPAPATPATAAPAPAAEEAADDTPEEAPAAARPVIKRPAAIEETTLPEEEFSAPTDDLTDDAAASQPAKFKPTAAPKRSRGELVGWAALVLFVVAFFGSAWAFRGDIARYWPSTASLYEMIGTPVAEQGMEFRQVVYEQAVENGLKVLSIRGEIVNVSEERGSVPRVRVALRDAEGQELYHYFFAIPEAELDAGATAEFVTRLSSPPAAARDLVLRFVEPGEYTGNETPVPSDET</sequence>
<evidence type="ECO:0000256" key="2">
    <source>
        <dbReference type="SAM" id="Phobius"/>
    </source>
</evidence>
<dbReference type="HOGENOM" id="CLU_079564_1_0_5"/>
<dbReference type="Pfam" id="PF13717">
    <property type="entry name" value="Zn_ribbon_4"/>
    <property type="match status" value="1"/>
</dbReference>
<evidence type="ECO:0000256" key="1">
    <source>
        <dbReference type="SAM" id="MobiDB-lite"/>
    </source>
</evidence>
<dbReference type="OrthoDB" id="7159357at2"/>
<evidence type="ECO:0000259" key="3">
    <source>
        <dbReference type="Pfam" id="PF13717"/>
    </source>
</evidence>
<dbReference type="InterPro" id="IPR047676">
    <property type="entry name" value="FxLYD_dom"/>
</dbReference>
<evidence type="ECO:0000313" key="5">
    <source>
        <dbReference type="Proteomes" id="UP000032160"/>
    </source>
</evidence>
<organism evidence="4 5">
    <name type="scientific">Candidatus Phaeomarinibacter ectocarpi</name>
    <dbReference type="NCBI Taxonomy" id="1458461"/>
    <lineage>
        <taxon>Bacteria</taxon>
        <taxon>Pseudomonadati</taxon>
        <taxon>Pseudomonadota</taxon>
        <taxon>Alphaproteobacteria</taxon>
        <taxon>Hyphomicrobiales</taxon>
        <taxon>Parvibaculaceae</taxon>
        <taxon>Candidatus Phaeomarinibacter</taxon>
    </lineage>
</organism>
<gene>
    <name evidence="4" type="ORF">BN1012_Phect1047</name>
</gene>
<keyword evidence="2" id="KW-0812">Transmembrane</keyword>
<dbReference type="InterPro" id="IPR021834">
    <property type="entry name" value="DUF3426"/>
</dbReference>
<feature type="domain" description="Zinc finger/thioredoxin putative" evidence="3">
    <location>
        <begin position="1"/>
        <end position="36"/>
    </location>
</feature>
<dbReference type="InterPro" id="IPR011723">
    <property type="entry name" value="Znf/thioredoxin_put"/>
</dbReference>
<dbReference type="EMBL" id="HG966617">
    <property type="protein sequence ID" value="CDO59261.1"/>
    <property type="molecule type" value="Genomic_DNA"/>
</dbReference>
<keyword evidence="2" id="KW-0472">Membrane</keyword>